<comment type="caution">
    <text evidence="3">The sequence shown here is derived from an EMBL/GenBank/DDBJ whole genome shotgun (WGS) entry which is preliminary data.</text>
</comment>
<keyword evidence="2" id="KW-0812">Transmembrane</keyword>
<dbReference type="RefSeq" id="WP_184948317.1">
    <property type="nucleotide sequence ID" value="NZ_BAAAWZ010000004.1"/>
</dbReference>
<evidence type="ECO:0000313" key="3">
    <source>
        <dbReference type="EMBL" id="MBB5967603.1"/>
    </source>
</evidence>
<feature type="transmembrane region" description="Helical" evidence="2">
    <location>
        <begin position="556"/>
        <end position="580"/>
    </location>
</feature>
<feature type="transmembrane region" description="Helical" evidence="2">
    <location>
        <begin position="493"/>
        <end position="514"/>
    </location>
</feature>
<protein>
    <recommendedName>
        <fullName evidence="5">Membrane-associated oxidoreductase</fullName>
    </recommendedName>
</protein>
<organism evidence="3 4">
    <name type="scientific">Planomonospora venezuelensis</name>
    <dbReference type="NCBI Taxonomy" id="1999"/>
    <lineage>
        <taxon>Bacteria</taxon>
        <taxon>Bacillati</taxon>
        <taxon>Actinomycetota</taxon>
        <taxon>Actinomycetes</taxon>
        <taxon>Streptosporangiales</taxon>
        <taxon>Streptosporangiaceae</taxon>
        <taxon>Planomonospora</taxon>
    </lineage>
</organism>
<evidence type="ECO:0000256" key="2">
    <source>
        <dbReference type="SAM" id="Phobius"/>
    </source>
</evidence>
<dbReference type="Gene3D" id="2.160.20.80">
    <property type="entry name" value="E3 ubiquitin-protein ligase SopA"/>
    <property type="match status" value="1"/>
</dbReference>
<keyword evidence="4" id="KW-1185">Reference proteome</keyword>
<name>A0A841DFV3_PLAVE</name>
<dbReference type="EMBL" id="JACHJJ010000035">
    <property type="protein sequence ID" value="MBB5967603.1"/>
    <property type="molecule type" value="Genomic_DNA"/>
</dbReference>
<keyword evidence="2" id="KW-0472">Membrane</keyword>
<evidence type="ECO:0000313" key="4">
    <source>
        <dbReference type="Proteomes" id="UP000562352"/>
    </source>
</evidence>
<feature type="compositionally biased region" description="Basic and acidic residues" evidence="1">
    <location>
        <begin position="179"/>
        <end position="203"/>
    </location>
</feature>
<evidence type="ECO:0000256" key="1">
    <source>
        <dbReference type="SAM" id="MobiDB-lite"/>
    </source>
</evidence>
<reference evidence="3 4" key="1">
    <citation type="submission" date="2020-08" db="EMBL/GenBank/DDBJ databases">
        <title>Genomic Encyclopedia of Type Strains, Phase III (KMG-III): the genomes of soil and plant-associated and newly described type strains.</title>
        <authorList>
            <person name="Whitman W."/>
        </authorList>
    </citation>
    <scope>NUCLEOTIDE SEQUENCE [LARGE SCALE GENOMIC DNA]</scope>
    <source>
        <strain evidence="3 4">CECT 3303</strain>
    </source>
</reference>
<dbReference type="Proteomes" id="UP000562352">
    <property type="component" value="Unassembled WGS sequence"/>
</dbReference>
<proteinExistence type="predicted"/>
<dbReference type="AlphaFoldDB" id="A0A841DFV3"/>
<gene>
    <name evidence="3" type="ORF">FHS22_006910</name>
</gene>
<feature type="region of interest" description="Disordered" evidence="1">
    <location>
        <begin position="171"/>
        <end position="203"/>
    </location>
</feature>
<feature type="region of interest" description="Disordered" evidence="1">
    <location>
        <begin position="258"/>
        <end position="306"/>
    </location>
</feature>
<accession>A0A841DFV3</accession>
<keyword evidence="2" id="KW-1133">Transmembrane helix</keyword>
<sequence length="586" mass="62538">MPPSPAARRTRPIRPLGRLSPAERRLWDAYPSGVWVDLRTGDTAADDPACGAAWGPERTVRAEVLVALLLGAREAEPGKTPGLRLAGAHVTGDLDLSDAAVGAKLHLLNCHLSGVVDLSDASTRGLRFRGCALGRVRAARSTVDGLLEFDGSTLRGLRLDNAHITGQLRLSRAQVSPPREGDRTGTPMEDIRKPYSEAERRERGLDDGHRWAIWAGGLVVDGGAFLRGLQTVGGLRMVGAKFHGGLYLQEASITATVPTAGSTTDPATGPTTDPATGSTTDPATGPTAGPAAGPTAGPAAEPAEAPATPAAGPYAVYADFLEASAAEFSAGFTAVGTVRLRGARVNGVLSFDQAVLKASGRALHLSHMQVEELILRPSAVEGETSLSYSRVGVLMDRFTSYPEHVHLNGLTYEALRGSWSVAERLSWVSRDPGGYRPQPYEQLAAWYRRIGHEPDARRVLLAKQREHRGTLRSTGRFWGRMLDVAVGYGYRPWLAGLWAVVLLAAGTAVFSAVPPVKIDPDEVRDFSAFVYTLDLLVPVSVFEQRGAWEPAGWTRWLAWTLVASGWILATALIAGAARVLRPSNTA</sequence>
<feature type="transmembrane region" description="Helical" evidence="2">
    <location>
        <begin position="526"/>
        <end position="544"/>
    </location>
</feature>
<evidence type="ECO:0008006" key="5">
    <source>
        <dbReference type="Google" id="ProtNLM"/>
    </source>
</evidence>